<evidence type="ECO:0000313" key="13">
    <source>
        <dbReference type="EMBL" id="KAK9669241.1"/>
    </source>
</evidence>
<dbReference type="GO" id="GO:0006885">
    <property type="term" value="P:regulation of pH"/>
    <property type="evidence" value="ECO:0007669"/>
    <property type="project" value="TreeGrafter"/>
</dbReference>
<feature type="transmembrane region" description="Helical" evidence="10">
    <location>
        <begin position="327"/>
        <end position="346"/>
    </location>
</feature>
<keyword evidence="4 10" id="KW-0812">Transmembrane</keyword>
<feature type="transmembrane region" description="Helical" evidence="10">
    <location>
        <begin position="82"/>
        <end position="100"/>
    </location>
</feature>
<dbReference type="Pfam" id="PF00999">
    <property type="entry name" value="Na_H_Exchanger"/>
    <property type="match status" value="1"/>
</dbReference>
<dbReference type="Proteomes" id="UP001443914">
    <property type="component" value="Unassembled WGS sequence"/>
</dbReference>
<dbReference type="GO" id="GO:0016020">
    <property type="term" value="C:membrane"/>
    <property type="evidence" value="ECO:0007669"/>
    <property type="project" value="UniProtKB-SubCell"/>
</dbReference>
<evidence type="ECO:0000256" key="5">
    <source>
        <dbReference type="ARBA" id="ARBA00022958"/>
    </source>
</evidence>
<feature type="transmembrane region" description="Helical" evidence="10">
    <location>
        <begin position="53"/>
        <end position="75"/>
    </location>
</feature>
<comment type="similarity">
    <text evidence="9">Belongs to the monovalent cation:proton antiporter 2 (CPA2) transporter (TC 2.A.37) family. CHX (TC 2.A.37.4) subfamily.</text>
</comment>
<dbReference type="GO" id="GO:0006813">
    <property type="term" value="P:potassium ion transport"/>
    <property type="evidence" value="ECO:0007669"/>
    <property type="project" value="UniProtKB-KW"/>
</dbReference>
<feature type="transmembrane region" description="Helical" evidence="10">
    <location>
        <begin position="215"/>
        <end position="238"/>
    </location>
</feature>
<evidence type="ECO:0000256" key="3">
    <source>
        <dbReference type="ARBA" id="ARBA00022538"/>
    </source>
</evidence>
<dbReference type="Pfam" id="PF23256">
    <property type="entry name" value="CHX17_2nd"/>
    <property type="match status" value="1"/>
</dbReference>
<evidence type="ECO:0000256" key="7">
    <source>
        <dbReference type="ARBA" id="ARBA00023065"/>
    </source>
</evidence>
<keyword evidence="2" id="KW-0813">Transport</keyword>
<keyword evidence="8 10" id="KW-0472">Membrane</keyword>
<comment type="caution">
    <text evidence="13">The sequence shown here is derived from an EMBL/GenBank/DDBJ whole genome shotgun (WGS) entry which is preliminary data.</text>
</comment>
<dbReference type="InterPro" id="IPR050794">
    <property type="entry name" value="CPA2_transporter"/>
</dbReference>
<evidence type="ECO:0000259" key="11">
    <source>
        <dbReference type="Pfam" id="PF00999"/>
    </source>
</evidence>
<dbReference type="GO" id="GO:1902600">
    <property type="term" value="P:proton transmembrane transport"/>
    <property type="evidence" value="ECO:0007669"/>
    <property type="project" value="InterPro"/>
</dbReference>
<dbReference type="Gene3D" id="1.20.1530.20">
    <property type="match status" value="1"/>
</dbReference>
<feature type="transmembrane region" description="Helical" evidence="10">
    <location>
        <begin position="250"/>
        <end position="274"/>
    </location>
</feature>
<dbReference type="PANTHER" id="PTHR32468:SF23">
    <property type="entry name" value="CATION_H(+) ANTIPORTER 14"/>
    <property type="match status" value="1"/>
</dbReference>
<dbReference type="InterPro" id="IPR057291">
    <property type="entry name" value="CHX17_2nd"/>
</dbReference>
<dbReference type="AlphaFoldDB" id="A0AAW1GWV0"/>
<feature type="transmembrane region" description="Helical" evidence="10">
    <location>
        <begin position="394"/>
        <end position="414"/>
    </location>
</feature>
<accession>A0AAW1GWV0</accession>
<organism evidence="13 14">
    <name type="scientific">Saponaria officinalis</name>
    <name type="common">Common soapwort</name>
    <name type="synonym">Lychnis saponaria</name>
    <dbReference type="NCBI Taxonomy" id="3572"/>
    <lineage>
        <taxon>Eukaryota</taxon>
        <taxon>Viridiplantae</taxon>
        <taxon>Streptophyta</taxon>
        <taxon>Embryophyta</taxon>
        <taxon>Tracheophyta</taxon>
        <taxon>Spermatophyta</taxon>
        <taxon>Magnoliopsida</taxon>
        <taxon>eudicotyledons</taxon>
        <taxon>Gunneridae</taxon>
        <taxon>Pentapetalae</taxon>
        <taxon>Caryophyllales</taxon>
        <taxon>Caryophyllaceae</taxon>
        <taxon>Caryophylleae</taxon>
        <taxon>Saponaria</taxon>
    </lineage>
</organism>
<evidence type="ECO:0000256" key="9">
    <source>
        <dbReference type="ARBA" id="ARBA00038341"/>
    </source>
</evidence>
<feature type="transmembrane region" description="Helical" evidence="10">
    <location>
        <begin position="286"/>
        <end position="315"/>
    </location>
</feature>
<gene>
    <name evidence="13" type="ORF">RND81_13G118500</name>
</gene>
<feature type="transmembrane region" description="Helical" evidence="10">
    <location>
        <begin position="426"/>
        <end position="447"/>
    </location>
</feature>
<feature type="domain" description="Cation/H+ exchanger transmembrane" evidence="11">
    <location>
        <begin position="69"/>
        <end position="431"/>
    </location>
</feature>
<keyword evidence="7" id="KW-0406">Ion transport</keyword>
<feature type="transmembrane region" description="Helical" evidence="10">
    <location>
        <begin position="366"/>
        <end position="388"/>
    </location>
</feature>
<dbReference type="GO" id="GO:0015297">
    <property type="term" value="F:antiporter activity"/>
    <property type="evidence" value="ECO:0007669"/>
    <property type="project" value="InterPro"/>
</dbReference>
<dbReference type="PANTHER" id="PTHR32468">
    <property type="entry name" value="CATION/H + ANTIPORTER"/>
    <property type="match status" value="1"/>
</dbReference>
<evidence type="ECO:0000313" key="14">
    <source>
        <dbReference type="Proteomes" id="UP001443914"/>
    </source>
</evidence>
<evidence type="ECO:0008006" key="15">
    <source>
        <dbReference type="Google" id="ProtNLM"/>
    </source>
</evidence>
<keyword evidence="14" id="KW-1185">Reference proteome</keyword>
<evidence type="ECO:0000259" key="12">
    <source>
        <dbReference type="Pfam" id="PF23256"/>
    </source>
</evidence>
<dbReference type="InterPro" id="IPR038770">
    <property type="entry name" value="Na+/solute_symporter_sf"/>
</dbReference>
<dbReference type="GO" id="GO:0012505">
    <property type="term" value="C:endomembrane system"/>
    <property type="evidence" value="ECO:0007669"/>
    <property type="project" value="TreeGrafter"/>
</dbReference>
<comment type="subcellular location">
    <subcellularLocation>
        <location evidence="1">Membrane</location>
        <topology evidence="1">Multi-pass membrane protein</topology>
    </subcellularLocation>
</comment>
<evidence type="ECO:0000256" key="10">
    <source>
        <dbReference type="SAM" id="Phobius"/>
    </source>
</evidence>
<keyword evidence="3" id="KW-0633">Potassium transport</keyword>
<feature type="transmembrane region" description="Helical" evidence="10">
    <location>
        <begin position="106"/>
        <end position="129"/>
    </location>
</feature>
<proteinExistence type="inferred from homology"/>
<keyword evidence="5" id="KW-0630">Potassium</keyword>
<feature type="domain" description="Cation/H(+) antiporter central" evidence="12">
    <location>
        <begin position="555"/>
        <end position="633"/>
    </location>
</feature>
<evidence type="ECO:0000256" key="2">
    <source>
        <dbReference type="ARBA" id="ARBA00022448"/>
    </source>
</evidence>
<dbReference type="EMBL" id="JBDFQZ010000013">
    <property type="protein sequence ID" value="KAK9669241.1"/>
    <property type="molecule type" value="Genomic_DNA"/>
</dbReference>
<evidence type="ECO:0000256" key="4">
    <source>
        <dbReference type="ARBA" id="ARBA00022692"/>
    </source>
</evidence>
<evidence type="ECO:0000256" key="1">
    <source>
        <dbReference type="ARBA" id="ARBA00004141"/>
    </source>
</evidence>
<reference evidence="13" key="1">
    <citation type="submission" date="2024-03" db="EMBL/GenBank/DDBJ databases">
        <title>WGS assembly of Saponaria officinalis var. Norfolk2.</title>
        <authorList>
            <person name="Jenkins J."/>
            <person name="Shu S."/>
            <person name="Grimwood J."/>
            <person name="Barry K."/>
            <person name="Goodstein D."/>
            <person name="Schmutz J."/>
            <person name="Leebens-Mack J."/>
            <person name="Osbourn A."/>
        </authorList>
    </citation>
    <scope>NUCLEOTIDE SEQUENCE [LARGE SCALE GENOMIC DNA]</scope>
    <source>
        <strain evidence="13">JIC</strain>
    </source>
</reference>
<name>A0AAW1GWV0_SAPOF</name>
<dbReference type="InterPro" id="IPR006153">
    <property type="entry name" value="Cation/H_exchanger_TM"/>
</dbReference>
<sequence>MASTTTTTTTMSGEKMKWFKVGFWRKQVIICQQIEKQFQPEGFWGDQYPVDSYTSMILLTLSLILCVTTFTLFLLKPLRMPFTAQMIGGILIMGLIFSNTNVKKLLIFPYVFQYILKTLSFLGFMFHSLMLGVETNMSLILKRMNRKSAIIGLSGFIVSTTLSVTSLLLFVSYNDFKIISQGYIKLIALNAQTFFMVTCNHLNDLGINNSELGRLACTISLFVDISGMIITFICFELIPTIRVVEGTKWYTPLAVIGFYGVLFGGVRPMVLRILGGYIEGQPFKAIHLATMVVIAVVIAGVGELLGQMFAVFIFALSLPEDPLSSVLSKWFDAMTFGVFFPIYCAMQGLQTDITALEPTKAFRIEIGLLCGSIGKFFGTCMSSMFIGLPLSNALALSLIMTCKGLFDIVALGLWSNTKEIDIQEYTVATFHFLVGSGALLPLVRFLYKPSSEYSNILGTSVMDVSQNGTLKTMACIHKEENIPGIIRLIEAFDPSQNRPVPLIVLQLIQLIGRVSMPILGPLDQVKASGILGPKLIRCERIVESISHLERIAKGFVRVQHFISVASYDTMHNDVCNLAYEMDISLLIVPFHVQPNEQNKDAMVEGTSTLAIRSVNKMILENAPCAVGLLIDRTKLHLSISMTQVYRVAIIYIGGLDDREALAYINLFGTNPSINVTIICLKPTVRSQYDCDFDHELIDEIAMKIKSNERMSIDEVNVKDGAETTDYLVSMKDKADLIVAGRYHDPKCGPLFGLSDGWIEYPELGILGDLLASSDFKFSVLIVHSCVDVDQL</sequence>
<keyword evidence="6 10" id="KW-1133">Transmembrane helix</keyword>
<protein>
    <recommendedName>
        <fullName evidence="15">Cation/H+ exchanger domain-containing protein</fullName>
    </recommendedName>
</protein>
<evidence type="ECO:0000256" key="6">
    <source>
        <dbReference type="ARBA" id="ARBA00022989"/>
    </source>
</evidence>
<evidence type="ECO:0000256" key="8">
    <source>
        <dbReference type="ARBA" id="ARBA00023136"/>
    </source>
</evidence>
<feature type="transmembrane region" description="Helical" evidence="10">
    <location>
        <begin position="150"/>
        <end position="171"/>
    </location>
</feature>